<keyword evidence="1" id="KW-0472">Membrane</keyword>
<sequence length="77" mass="8782">MQNMGRISANNEVPVQKDLTAMTTGILGLQGQRTIDLYIKCQGNDICKKFLFIYVLSVHAYVHYCSMFYFISILPLC</sequence>
<gene>
    <name evidence="2" type="ORF">AALO_G00299440</name>
</gene>
<reference evidence="2" key="1">
    <citation type="submission" date="2020-10" db="EMBL/GenBank/DDBJ databases">
        <title>Chromosome-scale genome assembly of the Allis shad, Alosa alosa.</title>
        <authorList>
            <person name="Margot Z."/>
            <person name="Christophe K."/>
            <person name="Cabau C."/>
            <person name="Louis A."/>
            <person name="Berthelot C."/>
            <person name="Parey E."/>
            <person name="Roest Crollius H."/>
            <person name="Montfort J."/>
            <person name="Robinson-Rechavi M."/>
            <person name="Bucao C."/>
            <person name="Bouchez O."/>
            <person name="Gislard M."/>
            <person name="Lluch J."/>
            <person name="Milhes M."/>
            <person name="Lampietro C."/>
            <person name="Lopez Roques C."/>
            <person name="Donnadieu C."/>
            <person name="Braasch I."/>
            <person name="Desvignes T."/>
            <person name="Postlethwait J."/>
            <person name="Bobe J."/>
            <person name="Guiguen Y."/>
        </authorList>
    </citation>
    <scope>NUCLEOTIDE SEQUENCE</scope>
    <source>
        <strain evidence="2">M-15738</strain>
        <tissue evidence="2">Blood</tissue>
    </source>
</reference>
<keyword evidence="1" id="KW-0812">Transmembrane</keyword>
<evidence type="ECO:0000313" key="3">
    <source>
        <dbReference type="Proteomes" id="UP000823561"/>
    </source>
</evidence>
<dbReference type="EMBL" id="JADWDJ010000024">
    <property type="protein sequence ID" value="KAG5261052.1"/>
    <property type="molecule type" value="Genomic_DNA"/>
</dbReference>
<name>A0AAV6FIA4_9TELE</name>
<comment type="caution">
    <text evidence="2">The sequence shown here is derived from an EMBL/GenBank/DDBJ whole genome shotgun (WGS) entry which is preliminary data.</text>
</comment>
<dbReference type="Proteomes" id="UP000823561">
    <property type="component" value="Chromosome 24"/>
</dbReference>
<evidence type="ECO:0000313" key="2">
    <source>
        <dbReference type="EMBL" id="KAG5261052.1"/>
    </source>
</evidence>
<keyword evidence="3" id="KW-1185">Reference proteome</keyword>
<accession>A0AAV6FIA4</accession>
<protein>
    <submittedName>
        <fullName evidence="2">Uncharacterized protein</fullName>
    </submittedName>
</protein>
<evidence type="ECO:0000256" key="1">
    <source>
        <dbReference type="SAM" id="Phobius"/>
    </source>
</evidence>
<keyword evidence="1" id="KW-1133">Transmembrane helix</keyword>
<dbReference type="AlphaFoldDB" id="A0AAV6FIA4"/>
<feature type="transmembrane region" description="Helical" evidence="1">
    <location>
        <begin position="50"/>
        <end position="71"/>
    </location>
</feature>
<proteinExistence type="predicted"/>
<organism evidence="2 3">
    <name type="scientific">Alosa alosa</name>
    <name type="common">allis shad</name>
    <dbReference type="NCBI Taxonomy" id="278164"/>
    <lineage>
        <taxon>Eukaryota</taxon>
        <taxon>Metazoa</taxon>
        <taxon>Chordata</taxon>
        <taxon>Craniata</taxon>
        <taxon>Vertebrata</taxon>
        <taxon>Euteleostomi</taxon>
        <taxon>Actinopterygii</taxon>
        <taxon>Neopterygii</taxon>
        <taxon>Teleostei</taxon>
        <taxon>Clupei</taxon>
        <taxon>Clupeiformes</taxon>
        <taxon>Clupeoidei</taxon>
        <taxon>Clupeidae</taxon>
        <taxon>Alosa</taxon>
    </lineage>
</organism>